<sequence>MVTVLLQASYRGSKERQLLRTFEKATLPGGFFVFRARDYDATERISRRSSVMFDRYGDMPHGLSGFN</sequence>
<comment type="caution">
    <text evidence="2">The sequence shown here is derived from an EMBL/GenBank/DDBJ whole genome shotgun (WGS) entry which is preliminary data.</text>
</comment>
<dbReference type="Proteomes" id="UP000476281">
    <property type="component" value="Unassembled WGS sequence"/>
</dbReference>
<dbReference type="AlphaFoldDB" id="A0A6L3X8G5"/>
<accession>A0A6L3X8G5</accession>
<dbReference type="EMBL" id="WBSZ01001966">
    <property type="protein sequence ID" value="KAB2462316.1"/>
    <property type="molecule type" value="Genomic_DNA"/>
</dbReference>
<proteinExistence type="predicted"/>
<evidence type="ECO:0000313" key="2">
    <source>
        <dbReference type="EMBL" id="KAB2462316.1"/>
    </source>
</evidence>
<dbReference type="EMBL" id="WBSZ01002733">
    <property type="protein sequence ID" value="KAB2425620.1"/>
    <property type="molecule type" value="Genomic_DNA"/>
</dbReference>
<evidence type="ECO:0000313" key="1">
    <source>
        <dbReference type="EMBL" id="KAB2425620.1"/>
    </source>
</evidence>
<gene>
    <name evidence="2" type="ORF">F9C29_30455</name>
    <name evidence="1" type="ORF">F9C29_35110</name>
</gene>
<reference evidence="2 3" key="1">
    <citation type="submission" date="2019-09" db="EMBL/GenBank/DDBJ databases">
        <title>Reversal of blaTEM antimicrobial resistance by CRISPR-Cas9 in clinical E. coli and other Enterobacteriaceae strains.</title>
        <authorList>
            <person name="Tagliaferri T."/>
            <person name="Guimaraes N."/>
            <person name="Pereira M."/>
            <person name="Felicori L."/>
            <person name="Horz H.-P."/>
            <person name="Santos S."/>
            <person name="Mendes T."/>
        </authorList>
    </citation>
    <scope>NUCLEOTIDE SEQUENCE [LARGE SCALE GENOMIC DNA]</scope>
    <source>
        <strain evidence="2 3">E2_blaTEM_MG</strain>
    </source>
</reference>
<protein>
    <submittedName>
        <fullName evidence="2">Uncharacterized protein</fullName>
    </submittedName>
</protein>
<evidence type="ECO:0000313" key="3">
    <source>
        <dbReference type="Proteomes" id="UP000476281"/>
    </source>
</evidence>
<name>A0A6L3X8G5_9ENTR</name>
<organism evidence="2 3">
    <name type="scientific">Enterobacter hormaechei</name>
    <dbReference type="NCBI Taxonomy" id="158836"/>
    <lineage>
        <taxon>Bacteria</taxon>
        <taxon>Pseudomonadati</taxon>
        <taxon>Pseudomonadota</taxon>
        <taxon>Gammaproteobacteria</taxon>
        <taxon>Enterobacterales</taxon>
        <taxon>Enterobacteriaceae</taxon>
        <taxon>Enterobacter</taxon>
        <taxon>Enterobacter cloacae complex</taxon>
    </lineage>
</organism>